<dbReference type="InParanoid" id="A2DPF1"/>
<protein>
    <submittedName>
        <fullName evidence="2">Uncharacterized protein</fullName>
    </submittedName>
</protein>
<dbReference type="AlphaFoldDB" id="A2DPF1"/>
<evidence type="ECO:0000313" key="3">
    <source>
        <dbReference type="Proteomes" id="UP000001542"/>
    </source>
</evidence>
<name>A2DPF1_TRIV3</name>
<organism evidence="2 3">
    <name type="scientific">Trichomonas vaginalis (strain ATCC PRA-98 / G3)</name>
    <dbReference type="NCBI Taxonomy" id="412133"/>
    <lineage>
        <taxon>Eukaryota</taxon>
        <taxon>Metamonada</taxon>
        <taxon>Parabasalia</taxon>
        <taxon>Trichomonadida</taxon>
        <taxon>Trichomonadidae</taxon>
        <taxon>Trichomonas</taxon>
    </lineage>
</organism>
<feature type="region of interest" description="Disordered" evidence="1">
    <location>
        <begin position="1"/>
        <end position="24"/>
    </location>
</feature>
<dbReference type="RefSeq" id="XP_001329830.1">
    <property type="nucleotide sequence ID" value="XM_001329795.1"/>
</dbReference>
<reference evidence="2" key="1">
    <citation type="submission" date="2006-10" db="EMBL/GenBank/DDBJ databases">
        <authorList>
            <person name="Amadeo P."/>
            <person name="Zhao Q."/>
            <person name="Wortman J."/>
            <person name="Fraser-Liggett C."/>
            <person name="Carlton J."/>
        </authorList>
    </citation>
    <scope>NUCLEOTIDE SEQUENCE</scope>
    <source>
        <strain evidence="2">G3</strain>
    </source>
</reference>
<feature type="compositionally biased region" description="Basic residues" evidence="1">
    <location>
        <begin position="1"/>
        <end position="11"/>
    </location>
</feature>
<evidence type="ECO:0000256" key="1">
    <source>
        <dbReference type="SAM" id="MobiDB-lite"/>
    </source>
</evidence>
<proteinExistence type="predicted"/>
<dbReference type="VEuPathDB" id="TrichDB:TVAGG3_0680850"/>
<sequence length="275" mass="31815">MPQPQTKKKPEKKGPGGKGKKADELEKAVAGAGWTTAATQKFLECQTDEERFQQLYAMFTLTEDQYKHEPRSAALIDFHLANALFCADRNYDLAQTQFVCRTMDKLLHHGIELYQAKMDPEAYKPVMHIEDIKTELFKEFKAAFFETHQHEEDQYLFNLEETKVVIEFVSDVLLNPIRLIMFQFCYERATNPIPETRRVFTPIQPVPLSECEEVLPVIDENLAFKPPIVPSSGICLEDARAIIEKYTETVIDTINRRYDALDEMALRMQQNSQEE</sequence>
<dbReference type="EMBL" id="DS113227">
    <property type="protein sequence ID" value="EAY17695.1"/>
    <property type="molecule type" value="Genomic_DNA"/>
</dbReference>
<dbReference type="Proteomes" id="UP000001542">
    <property type="component" value="Unassembled WGS sequence"/>
</dbReference>
<gene>
    <name evidence="2" type="ORF">TVAG_170070</name>
</gene>
<evidence type="ECO:0000313" key="2">
    <source>
        <dbReference type="EMBL" id="EAY17695.1"/>
    </source>
</evidence>
<dbReference type="VEuPathDB" id="TrichDB:TVAG_170070"/>
<accession>A2DPF1</accession>
<dbReference type="SMR" id="A2DPF1"/>
<dbReference type="KEGG" id="tva:4775713"/>
<reference evidence="2" key="2">
    <citation type="journal article" date="2007" name="Science">
        <title>Draft genome sequence of the sexually transmitted pathogen Trichomonas vaginalis.</title>
        <authorList>
            <person name="Carlton J.M."/>
            <person name="Hirt R.P."/>
            <person name="Silva J.C."/>
            <person name="Delcher A.L."/>
            <person name="Schatz M."/>
            <person name="Zhao Q."/>
            <person name="Wortman J.R."/>
            <person name="Bidwell S.L."/>
            <person name="Alsmark U.C.M."/>
            <person name="Besteiro S."/>
            <person name="Sicheritz-Ponten T."/>
            <person name="Noel C.J."/>
            <person name="Dacks J.B."/>
            <person name="Foster P.G."/>
            <person name="Simillion C."/>
            <person name="Van de Peer Y."/>
            <person name="Miranda-Saavedra D."/>
            <person name="Barton G.J."/>
            <person name="Westrop G.D."/>
            <person name="Mueller S."/>
            <person name="Dessi D."/>
            <person name="Fiori P.L."/>
            <person name="Ren Q."/>
            <person name="Paulsen I."/>
            <person name="Zhang H."/>
            <person name="Bastida-Corcuera F.D."/>
            <person name="Simoes-Barbosa A."/>
            <person name="Brown M.T."/>
            <person name="Hayes R.D."/>
            <person name="Mukherjee M."/>
            <person name="Okumura C.Y."/>
            <person name="Schneider R."/>
            <person name="Smith A.J."/>
            <person name="Vanacova S."/>
            <person name="Villalvazo M."/>
            <person name="Haas B.J."/>
            <person name="Pertea M."/>
            <person name="Feldblyum T.V."/>
            <person name="Utterback T.R."/>
            <person name="Shu C.L."/>
            <person name="Osoegawa K."/>
            <person name="de Jong P.J."/>
            <person name="Hrdy I."/>
            <person name="Horvathova L."/>
            <person name="Zubacova Z."/>
            <person name="Dolezal P."/>
            <person name="Malik S.B."/>
            <person name="Logsdon J.M. Jr."/>
            <person name="Henze K."/>
            <person name="Gupta A."/>
            <person name="Wang C.C."/>
            <person name="Dunne R.L."/>
            <person name="Upcroft J.A."/>
            <person name="Upcroft P."/>
            <person name="White O."/>
            <person name="Salzberg S.L."/>
            <person name="Tang P."/>
            <person name="Chiu C.-H."/>
            <person name="Lee Y.-S."/>
            <person name="Embley T.M."/>
            <person name="Coombs G.H."/>
            <person name="Mottram J.C."/>
            <person name="Tachezy J."/>
            <person name="Fraser-Liggett C.M."/>
            <person name="Johnson P.J."/>
        </authorList>
    </citation>
    <scope>NUCLEOTIDE SEQUENCE [LARGE SCALE GENOMIC DNA]</scope>
    <source>
        <strain evidence="2">G3</strain>
    </source>
</reference>
<keyword evidence="3" id="KW-1185">Reference proteome</keyword>